<feature type="domain" description="Amidohydrolase-related" evidence="7">
    <location>
        <begin position="62"/>
        <end position="339"/>
    </location>
</feature>
<dbReference type="STRING" id="1550566.SZ63_09250"/>
<dbReference type="PATRIC" id="fig|1550566.3.peg.2011"/>
<dbReference type="RefSeq" id="WP_048184508.1">
    <property type="nucleotide sequence ID" value="NZ_JXOJ01000004.1"/>
</dbReference>
<name>A0A0H1QYX7_9EURY</name>
<comment type="similarity">
    <text evidence="1 6">Belongs to the metallo-dependent hydrolases superfamily. Adenine deaminase family.</text>
</comment>
<dbReference type="CDD" id="cd01295">
    <property type="entry name" value="AdeC"/>
    <property type="match status" value="1"/>
</dbReference>
<organism evidence="9 10">
    <name type="scientific">Methanoculleus sediminis</name>
    <dbReference type="NCBI Taxonomy" id="1550566"/>
    <lineage>
        <taxon>Archaea</taxon>
        <taxon>Methanobacteriati</taxon>
        <taxon>Methanobacteriota</taxon>
        <taxon>Stenosarchaea group</taxon>
        <taxon>Methanomicrobia</taxon>
        <taxon>Methanomicrobiales</taxon>
        <taxon>Methanomicrobiaceae</taxon>
        <taxon>Methanoculleus</taxon>
    </lineage>
</organism>
<comment type="cofactor">
    <cofactor evidence="6">
        <name>Mn(2+)</name>
        <dbReference type="ChEBI" id="CHEBI:29035"/>
    </cofactor>
</comment>
<dbReference type="Pfam" id="PF13382">
    <property type="entry name" value="Adenine_deam_C"/>
    <property type="match status" value="1"/>
</dbReference>
<dbReference type="Pfam" id="PF01979">
    <property type="entry name" value="Amidohydro_1"/>
    <property type="match status" value="1"/>
</dbReference>
<evidence type="ECO:0000256" key="1">
    <source>
        <dbReference type="ARBA" id="ARBA00006773"/>
    </source>
</evidence>
<evidence type="ECO:0000256" key="4">
    <source>
        <dbReference type="ARBA" id="ARBA00023211"/>
    </source>
</evidence>
<dbReference type="SUPFAM" id="SSF51338">
    <property type="entry name" value="Composite domain of metallo-dependent hydrolases"/>
    <property type="match status" value="1"/>
</dbReference>
<dbReference type="GO" id="GO:0000034">
    <property type="term" value="F:adenine deaminase activity"/>
    <property type="evidence" value="ECO:0007669"/>
    <property type="project" value="UniProtKB-UniRule"/>
</dbReference>
<feature type="domain" description="Adenine deaminase C-terminal" evidence="8">
    <location>
        <begin position="392"/>
        <end position="544"/>
    </location>
</feature>
<keyword evidence="4 6" id="KW-0464">Manganese</keyword>
<protein>
    <recommendedName>
        <fullName evidence="2 6">Adenine deaminase</fullName>
        <shortName evidence="6">Adenase</shortName>
        <shortName evidence="6">Adenine aminase</shortName>
        <ecNumber evidence="2 6">3.5.4.2</ecNumber>
    </recommendedName>
</protein>
<dbReference type="Gene3D" id="3.20.20.140">
    <property type="entry name" value="Metal-dependent hydrolases"/>
    <property type="match status" value="1"/>
</dbReference>
<comment type="catalytic activity">
    <reaction evidence="5 6">
        <text>adenine + H2O + H(+) = hypoxanthine + NH4(+)</text>
        <dbReference type="Rhea" id="RHEA:23688"/>
        <dbReference type="ChEBI" id="CHEBI:15377"/>
        <dbReference type="ChEBI" id="CHEBI:15378"/>
        <dbReference type="ChEBI" id="CHEBI:16708"/>
        <dbReference type="ChEBI" id="CHEBI:17368"/>
        <dbReference type="ChEBI" id="CHEBI:28938"/>
        <dbReference type="EC" id="3.5.4.2"/>
    </reaction>
</comment>
<evidence type="ECO:0000256" key="2">
    <source>
        <dbReference type="ARBA" id="ARBA00012782"/>
    </source>
</evidence>
<dbReference type="EMBL" id="JXOJ01000004">
    <property type="protein sequence ID" value="KLK87791.1"/>
    <property type="molecule type" value="Genomic_DNA"/>
</dbReference>
<dbReference type="HAMAP" id="MF_01518">
    <property type="entry name" value="Adenine_deamin"/>
    <property type="match status" value="1"/>
</dbReference>
<dbReference type="InterPro" id="IPR006679">
    <property type="entry name" value="Adenine_deam"/>
</dbReference>
<dbReference type="OrthoDB" id="24954at2157"/>
<evidence type="ECO:0000256" key="6">
    <source>
        <dbReference type="HAMAP-Rule" id="MF_01518"/>
    </source>
</evidence>
<proteinExistence type="inferred from homology"/>
<dbReference type="SUPFAM" id="SSF51556">
    <property type="entry name" value="Metallo-dependent hydrolases"/>
    <property type="match status" value="1"/>
</dbReference>
<dbReference type="AlphaFoldDB" id="A0A0H1QYX7"/>
<evidence type="ECO:0000259" key="7">
    <source>
        <dbReference type="Pfam" id="PF01979"/>
    </source>
</evidence>
<dbReference type="PANTHER" id="PTHR11113">
    <property type="entry name" value="N-ACETYLGLUCOSAMINE-6-PHOSPHATE DEACETYLASE"/>
    <property type="match status" value="1"/>
</dbReference>
<keyword evidence="3 6" id="KW-0378">Hydrolase</keyword>
<evidence type="ECO:0000256" key="5">
    <source>
        <dbReference type="ARBA" id="ARBA00047720"/>
    </source>
</evidence>
<accession>A0A0H1QYX7</accession>
<dbReference type="EC" id="3.5.4.2" evidence="2 6"/>
<evidence type="ECO:0000259" key="8">
    <source>
        <dbReference type="Pfam" id="PF13382"/>
    </source>
</evidence>
<dbReference type="Gene3D" id="2.30.40.10">
    <property type="entry name" value="Urease, subunit C, domain 1"/>
    <property type="match status" value="1"/>
</dbReference>
<dbReference type="PANTHER" id="PTHR11113:SF2">
    <property type="entry name" value="ADENINE DEAMINASE"/>
    <property type="match status" value="1"/>
</dbReference>
<sequence>MTPAGLAAARGLEPADAVFSGAEVFNPFACSWERTDFAVKDGRIVGIGEYEGKREHDLSGAYVVPGLIDAHVHIESSLLAPAEYARLVLAHGTTTVIADPHEIANVCGAPGIDYMLAEGARTPLDVLVMLPSCVPATPFDKGGAVLTAADLARFRGREGVVGLAEVMNVPGVLFGDEDLRAKMDLFEVIDGHAPFLSGKDLNAYIYAGVQSDHECTELSEAREKLLRGMYVMIREGSTEKNLRDLLPLVDACTAPRCCFATDDRHADMLAGEGHIDDCIRKAVACGLEVEQALRMATLSAAGRFGLHDRGVLAPGRLADFCVVDDPDRFRVLRTFKRGAEVIDAGYLPPACPASPMHVRVPEPGDIRLAGRGEARVIGIVPGQITTREMRCSVDAAGIPDLDRDILKAVVTDRYRATGSGVGLVHGFHLQEGAIAGSVSHDSHNIVAVGAGDADIVRAVAEVVRLGGGLAVVSGRDVTALPLECAGLMSALPYDEVVRRLAALEEHARRLGAIANPFMYLSFLALTVIPEIRVTERGVFDVGAFADVPLFEE</sequence>
<evidence type="ECO:0000313" key="10">
    <source>
        <dbReference type="Proteomes" id="UP000035301"/>
    </source>
</evidence>
<keyword evidence="10" id="KW-1185">Reference proteome</keyword>
<evidence type="ECO:0000313" key="9">
    <source>
        <dbReference type="EMBL" id="KLK87791.1"/>
    </source>
</evidence>
<dbReference type="NCBIfam" id="TIGR01178">
    <property type="entry name" value="ade"/>
    <property type="match status" value="1"/>
</dbReference>
<dbReference type="GO" id="GO:0006146">
    <property type="term" value="P:adenine catabolic process"/>
    <property type="evidence" value="ECO:0007669"/>
    <property type="project" value="InterPro"/>
</dbReference>
<evidence type="ECO:0000256" key="3">
    <source>
        <dbReference type="ARBA" id="ARBA00022801"/>
    </source>
</evidence>
<dbReference type="InterPro" id="IPR026912">
    <property type="entry name" value="Adenine_deam_C"/>
</dbReference>
<gene>
    <name evidence="6" type="primary">ade</name>
    <name evidence="9" type="ORF">SZ63_09250</name>
</gene>
<reference evidence="9 10" key="1">
    <citation type="journal article" date="2015" name="Int. J. Syst. Evol. Microbiol.">
        <title>Methanoculleus sediminis sp. nov., a methanogen from sediments near a submarine mud volcano.</title>
        <authorList>
            <person name="Chen S.C."/>
            <person name="Chen M.F."/>
            <person name="Lai M.C."/>
            <person name="Weng C.Y."/>
            <person name="Wu S.Y."/>
            <person name="Lin S."/>
            <person name="Yang T.F."/>
            <person name="Chen P.C."/>
        </authorList>
    </citation>
    <scope>NUCLEOTIDE SEQUENCE [LARGE SCALE GENOMIC DNA]</scope>
    <source>
        <strain evidence="9 10">S3Fa</strain>
    </source>
</reference>
<comment type="caution">
    <text evidence="9">The sequence shown here is derived from an EMBL/GenBank/DDBJ whole genome shotgun (WGS) entry which is preliminary data.</text>
</comment>
<dbReference type="Proteomes" id="UP000035301">
    <property type="component" value="Unassembled WGS sequence"/>
</dbReference>
<dbReference type="InterPro" id="IPR032466">
    <property type="entry name" value="Metal_Hydrolase"/>
</dbReference>
<dbReference type="InterPro" id="IPR011059">
    <property type="entry name" value="Metal-dep_hydrolase_composite"/>
</dbReference>
<dbReference type="InterPro" id="IPR006680">
    <property type="entry name" value="Amidohydro-rel"/>
</dbReference>